<dbReference type="EMBL" id="GGEC01032574">
    <property type="protein sequence ID" value="MBX13058.1"/>
    <property type="molecule type" value="Transcribed_RNA"/>
</dbReference>
<dbReference type="PROSITE" id="PS50114">
    <property type="entry name" value="GATA_ZN_FINGER_2"/>
    <property type="match status" value="1"/>
</dbReference>
<dbReference type="GO" id="GO:0045893">
    <property type="term" value="P:positive regulation of DNA-templated transcription"/>
    <property type="evidence" value="ECO:0007669"/>
    <property type="project" value="InterPro"/>
</dbReference>
<evidence type="ECO:0000256" key="8">
    <source>
        <dbReference type="ARBA" id="ARBA00023159"/>
    </source>
</evidence>
<evidence type="ECO:0000256" key="7">
    <source>
        <dbReference type="ARBA" id="ARBA00023125"/>
    </source>
</evidence>
<dbReference type="GO" id="GO:0005634">
    <property type="term" value="C:nucleus"/>
    <property type="evidence" value="ECO:0007669"/>
    <property type="project" value="UniProtKB-SubCell"/>
</dbReference>
<dbReference type="Gene3D" id="3.30.50.10">
    <property type="entry name" value="Erythroid Transcription Factor GATA-1, subunit A"/>
    <property type="match status" value="1"/>
</dbReference>
<comment type="function">
    <text evidence="11">Transcriptional activator that specifically binds 5'-GATA-3' or 5'-GAT-3' motifs within gene promoters.</text>
</comment>
<dbReference type="PIRSF" id="PIRSF016992">
    <property type="entry name" value="TF_GATA_plant"/>
    <property type="match status" value="1"/>
</dbReference>
<evidence type="ECO:0000256" key="2">
    <source>
        <dbReference type="ARBA" id="ARBA00005694"/>
    </source>
</evidence>
<dbReference type="CDD" id="cd00202">
    <property type="entry name" value="ZnF_GATA"/>
    <property type="match status" value="1"/>
</dbReference>
<keyword evidence="6 11" id="KW-0805">Transcription regulation</keyword>
<evidence type="ECO:0000256" key="5">
    <source>
        <dbReference type="ARBA" id="ARBA00022833"/>
    </source>
</evidence>
<name>A0A2P2L4Z8_RHIMU</name>
<evidence type="ECO:0000256" key="10">
    <source>
        <dbReference type="ARBA" id="ARBA00023242"/>
    </source>
</evidence>
<comment type="subcellular location">
    <subcellularLocation>
        <location evidence="1 11">Nucleus</location>
    </subcellularLocation>
</comment>
<dbReference type="Pfam" id="PF00320">
    <property type="entry name" value="GATA"/>
    <property type="match status" value="1"/>
</dbReference>
<evidence type="ECO:0000256" key="6">
    <source>
        <dbReference type="ARBA" id="ARBA00023015"/>
    </source>
</evidence>
<feature type="compositionally biased region" description="Basic and acidic residues" evidence="13">
    <location>
        <begin position="84"/>
        <end position="93"/>
    </location>
</feature>
<evidence type="ECO:0000256" key="9">
    <source>
        <dbReference type="ARBA" id="ARBA00023163"/>
    </source>
</evidence>
<dbReference type="PROSITE" id="PS00344">
    <property type="entry name" value="GATA_ZN_FINGER_1"/>
    <property type="match status" value="1"/>
</dbReference>
<comment type="similarity">
    <text evidence="2 11">Belongs to the type IV zinc-finger family. Class A subfamily.</text>
</comment>
<dbReference type="GO" id="GO:0030154">
    <property type="term" value="P:cell differentiation"/>
    <property type="evidence" value="ECO:0007669"/>
    <property type="project" value="TreeGrafter"/>
</dbReference>
<feature type="region of interest" description="Disordered" evidence="13">
    <location>
        <begin position="79"/>
        <end position="118"/>
    </location>
</feature>
<keyword evidence="7 11" id="KW-0238">DNA-binding</keyword>
<evidence type="ECO:0000256" key="4">
    <source>
        <dbReference type="ARBA" id="ARBA00022771"/>
    </source>
</evidence>
<keyword evidence="4 12" id="KW-0863">Zinc-finger</keyword>
<dbReference type="GO" id="GO:0008270">
    <property type="term" value="F:zinc ion binding"/>
    <property type="evidence" value="ECO:0007669"/>
    <property type="project" value="UniProtKB-KW"/>
</dbReference>
<dbReference type="InterPro" id="IPR013088">
    <property type="entry name" value="Znf_NHR/GATA"/>
</dbReference>
<dbReference type="AlphaFoldDB" id="A0A2P2L4Z8"/>
<feature type="region of interest" description="Disordered" evidence="13">
    <location>
        <begin position="194"/>
        <end position="256"/>
    </location>
</feature>
<reference evidence="15" key="1">
    <citation type="submission" date="2018-02" db="EMBL/GenBank/DDBJ databases">
        <title>Rhizophora mucronata_Transcriptome.</title>
        <authorList>
            <person name="Meera S.P."/>
            <person name="Sreeshan A."/>
            <person name="Augustine A."/>
        </authorList>
    </citation>
    <scope>NUCLEOTIDE SEQUENCE</scope>
    <source>
        <tissue evidence="15">Leaf</tissue>
    </source>
</reference>
<keyword evidence="5" id="KW-0862">Zinc</keyword>
<keyword evidence="3" id="KW-0479">Metal-binding</keyword>
<dbReference type="SUPFAM" id="SSF57716">
    <property type="entry name" value="Glucocorticoid receptor-like (DNA-binding domain)"/>
    <property type="match status" value="1"/>
</dbReference>
<dbReference type="InterPro" id="IPR000679">
    <property type="entry name" value="Znf_GATA"/>
</dbReference>
<feature type="compositionally biased region" description="Polar residues" evidence="13">
    <location>
        <begin position="230"/>
        <end position="241"/>
    </location>
</feature>
<evidence type="ECO:0000256" key="3">
    <source>
        <dbReference type="ARBA" id="ARBA00022723"/>
    </source>
</evidence>
<feature type="domain" description="GATA-type" evidence="14">
    <location>
        <begin position="264"/>
        <end position="300"/>
    </location>
</feature>
<dbReference type="GO" id="GO:0043565">
    <property type="term" value="F:sequence-specific DNA binding"/>
    <property type="evidence" value="ECO:0007669"/>
    <property type="project" value="InterPro"/>
</dbReference>
<dbReference type="InterPro" id="IPR051140">
    <property type="entry name" value="GATA_TF"/>
</dbReference>
<keyword evidence="9 11" id="KW-0804">Transcription</keyword>
<sequence>MENRITIEQMEYCMEAAALRPSLRSELELDKTHQAFFDDLPFSSTTTGVVSTDEFSVDSFFDFSEVDCEDCFFQEQDIEEEKEHEEQEEKDSFSDYVSSQDSQDRADDDNNSNSSGFSDSLFASELTVPVDDLVELEWLSQFADDSLSEVPFLYPAGQENEPENLAKTGLEPQLLKGLTNTSCLFPSWVPAKARTKRPRPASRRWPDGSPPTESSTSSSSSTPSCPVLNDTVQTIDLSNGSDEPLTKEPKKRPAVQTGEMLCSARFQRRCSHCQVQQTPQWRAGPLGAKTLCNACGVRYKSGRLFPEYRPACSPTFSGDIHSNSHRKVIEIRKRKVMAEVQSG</sequence>
<dbReference type="FunFam" id="3.30.50.10:FF:000018">
    <property type="entry name" value="GATA transcription factor"/>
    <property type="match status" value="1"/>
</dbReference>
<evidence type="ECO:0000256" key="11">
    <source>
        <dbReference type="PIRNR" id="PIRNR016992"/>
    </source>
</evidence>
<dbReference type="PANTHER" id="PTHR45658">
    <property type="entry name" value="GATA TRANSCRIPTION FACTOR"/>
    <property type="match status" value="1"/>
</dbReference>
<feature type="compositionally biased region" description="Low complexity" evidence="13">
    <location>
        <begin position="210"/>
        <end position="224"/>
    </location>
</feature>
<evidence type="ECO:0000259" key="14">
    <source>
        <dbReference type="PROSITE" id="PS50114"/>
    </source>
</evidence>
<organism evidence="15">
    <name type="scientific">Rhizophora mucronata</name>
    <name type="common">Asiatic mangrove</name>
    <dbReference type="NCBI Taxonomy" id="61149"/>
    <lineage>
        <taxon>Eukaryota</taxon>
        <taxon>Viridiplantae</taxon>
        <taxon>Streptophyta</taxon>
        <taxon>Embryophyta</taxon>
        <taxon>Tracheophyta</taxon>
        <taxon>Spermatophyta</taxon>
        <taxon>Magnoliopsida</taxon>
        <taxon>eudicotyledons</taxon>
        <taxon>Gunneridae</taxon>
        <taxon>Pentapetalae</taxon>
        <taxon>rosids</taxon>
        <taxon>fabids</taxon>
        <taxon>Malpighiales</taxon>
        <taxon>Rhizophoraceae</taxon>
        <taxon>Rhizophora</taxon>
    </lineage>
</organism>
<keyword evidence="8 11" id="KW-0010">Activator</keyword>
<dbReference type="PANTHER" id="PTHR45658:SF41">
    <property type="entry name" value="GATA TRANSCRIPTION FACTOR 3"/>
    <property type="match status" value="1"/>
</dbReference>
<evidence type="ECO:0000256" key="13">
    <source>
        <dbReference type="SAM" id="MobiDB-lite"/>
    </source>
</evidence>
<evidence type="ECO:0000256" key="1">
    <source>
        <dbReference type="ARBA" id="ARBA00004123"/>
    </source>
</evidence>
<keyword evidence="10 11" id="KW-0539">Nucleus</keyword>
<proteinExistence type="inferred from homology"/>
<evidence type="ECO:0000256" key="12">
    <source>
        <dbReference type="PROSITE-ProRule" id="PRU00094"/>
    </source>
</evidence>
<accession>A0A2P2L4Z8</accession>
<dbReference type="SMART" id="SM00401">
    <property type="entry name" value="ZnF_GATA"/>
    <property type="match status" value="1"/>
</dbReference>
<evidence type="ECO:0000313" key="15">
    <source>
        <dbReference type="EMBL" id="MBX13058.1"/>
    </source>
</evidence>
<protein>
    <recommendedName>
        <fullName evidence="11">GATA transcription factor</fullName>
    </recommendedName>
</protein>
<dbReference type="InterPro" id="IPR016679">
    <property type="entry name" value="TF_GATA_pln"/>
</dbReference>